<dbReference type="EMBL" id="JAYMGO010000002">
    <property type="protein sequence ID" value="KAL1280921.1"/>
    <property type="molecule type" value="Genomic_DNA"/>
</dbReference>
<name>A0ABR3NVX8_9TELE</name>
<keyword evidence="3" id="KW-1185">Reference proteome</keyword>
<feature type="region of interest" description="Disordered" evidence="1">
    <location>
        <begin position="1"/>
        <end position="27"/>
    </location>
</feature>
<accession>A0ABR3NVX8</accession>
<dbReference type="Proteomes" id="UP001558613">
    <property type="component" value="Unassembled WGS sequence"/>
</dbReference>
<evidence type="ECO:0000313" key="2">
    <source>
        <dbReference type="EMBL" id="KAL1280921.1"/>
    </source>
</evidence>
<gene>
    <name evidence="2" type="ORF">QQF64_015521</name>
</gene>
<evidence type="ECO:0000256" key="1">
    <source>
        <dbReference type="SAM" id="MobiDB-lite"/>
    </source>
</evidence>
<protein>
    <submittedName>
        <fullName evidence="2">Uncharacterized protein</fullName>
    </submittedName>
</protein>
<proteinExistence type="predicted"/>
<reference evidence="2 3" key="1">
    <citation type="submission" date="2023-09" db="EMBL/GenBank/DDBJ databases">
        <authorList>
            <person name="Wang M."/>
        </authorList>
    </citation>
    <scope>NUCLEOTIDE SEQUENCE [LARGE SCALE GENOMIC DNA]</scope>
    <source>
        <strain evidence="2">GT-2023</strain>
        <tissue evidence="2">Liver</tissue>
    </source>
</reference>
<sequence>MGGGSSRREDELKDKLRREQAKREEEQHKAAINYQIIKNNLDKLQRERDFQRMKEEEKRQRDIFNRAKEKEEQGRIHTEKQLSQKEETN</sequence>
<organism evidence="2 3">
    <name type="scientific">Cirrhinus molitorella</name>
    <name type="common">mud carp</name>
    <dbReference type="NCBI Taxonomy" id="172907"/>
    <lineage>
        <taxon>Eukaryota</taxon>
        <taxon>Metazoa</taxon>
        <taxon>Chordata</taxon>
        <taxon>Craniata</taxon>
        <taxon>Vertebrata</taxon>
        <taxon>Euteleostomi</taxon>
        <taxon>Actinopterygii</taxon>
        <taxon>Neopterygii</taxon>
        <taxon>Teleostei</taxon>
        <taxon>Ostariophysi</taxon>
        <taxon>Cypriniformes</taxon>
        <taxon>Cyprinidae</taxon>
        <taxon>Labeoninae</taxon>
        <taxon>Labeonini</taxon>
        <taxon>Cirrhinus</taxon>
    </lineage>
</organism>
<comment type="caution">
    <text evidence="2">The sequence shown here is derived from an EMBL/GenBank/DDBJ whole genome shotgun (WGS) entry which is preliminary data.</text>
</comment>
<feature type="region of interest" description="Disordered" evidence="1">
    <location>
        <begin position="52"/>
        <end position="89"/>
    </location>
</feature>
<evidence type="ECO:0000313" key="3">
    <source>
        <dbReference type="Proteomes" id="UP001558613"/>
    </source>
</evidence>